<evidence type="ECO:0000313" key="1">
    <source>
        <dbReference type="EMBL" id="KAL3873737.1"/>
    </source>
</evidence>
<reference evidence="1 2" key="1">
    <citation type="submission" date="2024-11" db="EMBL/GenBank/DDBJ databases">
        <title>Chromosome-level genome assembly of the freshwater bivalve Anodonta woodiana.</title>
        <authorList>
            <person name="Chen X."/>
        </authorList>
    </citation>
    <scope>NUCLEOTIDE SEQUENCE [LARGE SCALE GENOMIC DNA]</scope>
    <source>
        <strain evidence="1">MN2024</strain>
        <tissue evidence="1">Gills</tissue>
    </source>
</reference>
<sequence length="51" mass="5678">MAAIPKTILKPLGADSLMDKSDIENIHLVLTTPRSSITPPRLIQQRKNIKI</sequence>
<proteinExistence type="predicted"/>
<gene>
    <name evidence="1" type="ORF">ACJMK2_036826</name>
</gene>
<name>A0ABD3WIE0_SINWO</name>
<feature type="non-terminal residue" evidence="1">
    <location>
        <position position="51"/>
    </location>
</feature>
<evidence type="ECO:0000313" key="2">
    <source>
        <dbReference type="Proteomes" id="UP001634394"/>
    </source>
</evidence>
<accession>A0ABD3WIE0</accession>
<dbReference type="EMBL" id="JBJQND010000006">
    <property type="protein sequence ID" value="KAL3873737.1"/>
    <property type="molecule type" value="Genomic_DNA"/>
</dbReference>
<organism evidence="1 2">
    <name type="scientific">Sinanodonta woodiana</name>
    <name type="common">Chinese pond mussel</name>
    <name type="synonym">Anodonta woodiana</name>
    <dbReference type="NCBI Taxonomy" id="1069815"/>
    <lineage>
        <taxon>Eukaryota</taxon>
        <taxon>Metazoa</taxon>
        <taxon>Spiralia</taxon>
        <taxon>Lophotrochozoa</taxon>
        <taxon>Mollusca</taxon>
        <taxon>Bivalvia</taxon>
        <taxon>Autobranchia</taxon>
        <taxon>Heteroconchia</taxon>
        <taxon>Palaeoheterodonta</taxon>
        <taxon>Unionida</taxon>
        <taxon>Unionoidea</taxon>
        <taxon>Unionidae</taxon>
        <taxon>Unioninae</taxon>
        <taxon>Sinanodonta</taxon>
    </lineage>
</organism>
<comment type="caution">
    <text evidence="1">The sequence shown here is derived from an EMBL/GenBank/DDBJ whole genome shotgun (WGS) entry which is preliminary data.</text>
</comment>
<protein>
    <submittedName>
        <fullName evidence="1">Uncharacterized protein</fullName>
    </submittedName>
</protein>
<dbReference type="AlphaFoldDB" id="A0ABD3WIE0"/>
<dbReference type="Proteomes" id="UP001634394">
    <property type="component" value="Unassembled WGS sequence"/>
</dbReference>
<keyword evidence="2" id="KW-1185">Reference proteome</keyword>